<evidence type="ECO:0000256" key="1">
    <source>
        <dbReference type="ARBA" id="ARBA00022679"/>
    </source>
</evidence>
<reference evidence="5" key="1">
    <citation type="submission" date="2018-06" db="EMBL/GenBank/DDBJ databases">
        <authorList>
            <person name="Khan S.A."/>
        </authorList>
    </citation>
    <scope>NUCLEOTIDE SEQUENCE [LARGE SCALE GENOMIC DNA]</scope>
    <source>
        <strain evidence="5">DB-1506</strain>
    </source>
</reference>
<dbReference type="Proteomes" id="UP000249065">
    <property type="component" value="Unassembled WGS sequence"/>
</dbReference>
<evidence type="ECO:0000313" key="4">
    <source>
        <dbReference type="EMBL" id="RAI55362.1"/>
    </source>
</evidence>
<gene>
    <name evidence="4" type="ORF">DOO78_24070</name>
</gene>
<dbReference type="AlphaFoldDB" id="A0A327LZR4"/>
<dbReference type="Pfam" id="PF00534">
    <property type="entry name" value="Glycos_transf_1"/>
    <property type="match status" value="1"/>
</dbReference>
<organism evidence="4 5">
    <name type="scientific">Roseicella frigidaeris</name>
    <dbReference type="NCBI Taxonomy" id="2230885"/>
    <lineage>
        <taxon>Bacteria</taxon>
        <taxon>Pseudomonadati</taxon>
        <taxon>Pseudomonadota</taxon>
        <taxon>Alphaproteobacteria</taxon>
        <taxon>Acetobacterales</taxon>
        <taxon>Roseomonadaceae</taxon>
        <taxon>Roseicella</taxon>
    </lineage>
</organism>
<dbReference type="SUPFAM" id="SSF53756">
    <property type="entry name" value="UDP-Glycosyltransferase/glycogen phosphorylase"/>
    <property type="match status" value="1"/>
</dbReference>
<evidence type="ECO:0000313" key="5">
    <source>
        <dbReference type="Proteomes" id="UP000249065"/>
    </source>
</evidence>
<keyword evidence="1 4" id="KW-0808">Transferase</keyword>
<dbReference type="GO" id="GO:0009103">
    <property type="term" value="P:lipopolysaccharide biosynthetic process"/>
    <property type="evidence" value="ECO:0007669"/>
    <property type="project" value="TreeGrafter"/>
</dbReference>
<dbReference type="EMBL" id="QLIX01000032">
    <property type="protein sequence ID" value="RAI55362.1"/>
    <property type="molecule type" value="Genomic_DNA"/>
</dbReference>
<dbReference type="CDD" id="cd03818">
    <property type="entry name" value="GT4_ExpC-like"/>
    <property type="match status" value="1"/>
</dbReference>
<dbReference type="OrthoDB" id="9793726at2"/>
<name>A0A327LZR4_9PROT</name>
<dbReference type="GO" id="GO:0016757">
    <property type="term" value="F:glycosyltransferase activity"/>
    <property type="evidence" value="ECO:0007669"/>
    <property type="project" value="InterPro"/>
</dbReference>
<dbReference type="RefSeq" id="WP_111472439.1">
    <property type="nucleotide sequence ID" value="NZ_QLIX01000032.1"/>
</dbReference>
<sequence>MRVLFVHQNFPAQYRHVAPALARRPGSQVLALSETAHETLPGIQHVRYKPPATGSDSTHRYLRRLENATYRGQQVARACLALKEHGFTPDLVCCHPGWGEGLFLRDVWGEARMLFYYEFYYTSAGGDVGFDPPGQPLPADDACRIRMLNANHLLCLQASDWGHTATHWQASRFPDWARQRLSVVHEGIDTAAIRRLPDPRFRLPDGTVLRPGDEVVTFIGRGLEPYRGFPSFMRALPAILERRRAAQVVVVGGDEPHYGSRPREGGTWREVLLAELGDRLDLSRVHFTGKIPHAELQALLGLSSAHVYLTYPFVLSWSMLEAMANECLVIGSATPPVQEVIEDGRNGLLVDFHAPEQLAETVVRALARPEAYRPLRAAARRSIVERYDLHSRCLPDLLRLVDTVAAGRRPAAIDALVE</sequence>
<dbReference type="PANTHER" id="PTHR46401:SF2">
    <property type="entry name" value="GLYCOSYLTRANSFERASE WBBK-RELATED"/>
    <property type="match status" value="1"/>
</dbReference>
<evidence type="ECO:0000259" key="3">
    <source>
        <dbReference type="Pfam" id="PF12000"/>
    </source>
</evidence>
<feature type="domain" description="Glycosyl transferase family 4" evidence="3">
    <location>
        <begin position="26"/>
        <end position="192"/>
    </location>
</feature>
<evidence type="ECO:0000259" key="2">
    <source>
        <dbReference type="Pfam" id="PF00534"/>
    </source>
</evidence>
<dbReference type="InterPro" id="IPR001296">
    <property type="entry name" value="Glyco_trans_1"/>
</dbReference>
<dbReference type="InterPro" id="IPR022623">
    <property type="entry name" value="Glyco_trans_4"/>
</dbReference>
<accession>A0A327LZR4</accession>
<proteinExistence type="predicted"/>
<protein>
    <submittedName>
        <fullName evidence="4">Glycosyl transferase family 1</fullName>
    </submittedName>
</protein>
<dbReference type="Pfam" id="PF12000">
    <property type="entry name" value="Glyco_trans_4_3"/>
    <property type="match status" value="1"/>
</dbReference>
<feature type="domain" description="Glycosyl transferase family 1" evidence="2">
    <location>
        <begin position="209"/>
        <end position="381"/>
    </location>
</feature>
<dbReference type="Gene3D" id="3.40.50.2000">
    <property type="entry name" value="Glycogen Phosphorylase B"/>
    <property type="match status" value="1"/>
</dbReference>
<keyword evidence="5" id="KW-1185">Reference proteome</keyword>
<comment type="caution">
    <text evidence="4">The sequence shown here is derived from an EMBL/GenBank/DDBJ whole genome shotgun (WGS) entry which is preliminary data.</text>
</comment>
<dbReference type="PANTHER" id="PTHR46401">
    <property type="entry name" value="GLYCOSYLTRANSFERASE WBBK-RELATED"/>
    <property type="match status" value="1"/>
</dbReference>